<feature type="transmembrane region" description="Helical" evidence="1">
    <location>
        <begin position="75"/>
        <end position="100"/>
    </location>
</feature>
<protein>
    <submittedName>
        <fullName evidence="2">Uncharacterized protein</fullName>
    </submittedName>
</protein>
<dbReference type="AlphaFoldDB" id="A0A0G4QB67"/>
<sequence length="112" mass="12889">MEKFTEELLRLDHFILRILRYYVIGSIFFFLGLLPGVLGFYLIEGHTFMESSLNAISMLSGQPVEPAPATPTGRFFIAIYGLFLQCVFILSIGLVVTPFIHRQLHKWHLEED</sequence>
<reference evidence="4" key="1">
    <citation type="submission" date="2015-06" db="EMBL/GenBank/DDBJ databases">
        <authorList>
            <person name="Urmite Genomes"/>
        </authorList>
    </citation>
    <scope>NUCLEOTIDE SEQUENCE [LARGE SCALE GENOMIC DNA]</scope>
    <source>
        <strain evidence="4">CSUR P1867</strain>
    </source>
</reference>
<evidence type="ECO:0000313" key="2">
    <source>
        <dbReference type="EMBL" id="CRL62881.1"/>
    </source>
</evidence>
<dbReference type="SUPFAM" id="SSF81324">
    <property type="entry name" value="Voltage-gated potassium channels"/>
    <property type="match status" value="1"/>
</dbReference>
<organism evidence="2 4">
    <name type="scientific">Proteus penneri</name>
    <dbReference type="NCBI Taxonomy" id="102862"/>
    <lineage>
        <taxon>Bacteria</taxon>
        <taxon>Pseudomonadati</taxon>
        <taxon>Pseudomonadota</taxon>
        <taxon>Gammaproteobacteria</taxon>
        <taxon>Enterobacterales</taxon>
        <taxon>Morganellaceae</taxon>
        <taxon>Proteus</taxon>
    </lineage>
</organism>
<name>A0A0G4QB67_9GAMM</name>
<dbReference type="EMBL" id="CVRY01000004">
    <property type="protein sequence ID" value="CRL62881.1"/>
    <property type="molecule type" value="Genomic_DNA"/>
</dbReference>
<proteinExistence type="predicted"/>
<reference evidence="3 5" key="3">
    <citation type="submission" date="2020-12" db="EMBL/GenBank/DDBJ databases">
        <title>Enhanced detection system for hospital associated transmission using whole genome sequencing surveillance.</title>
        <authorList>
            <person name="Harrison L.H."/>
            <person name="Van Tyne D."/>
            <person name="Marsh J.W."/>
            <person name="Griffith M.P."/>
            <person name="Snyder D.J."/>
            <person name="Cooper V.S."/>
            <person name="Mustapha M."/>
        </authorList>
    </citation>
    <scope>NUCLEOTIDE SEQUENCE [LARGE SCALE GENOMIC DNA]</scope>
    <source>
        <strain evidence="3 5">PR00195</strain>
    </source>
</reference>
<keyword evidence="5" id="KW-1185">Reference proteome</keyword>
<evidence type="ECO:0000313" key="3">
    <source>
        <dbReference type="EMBL" id="MBJ2116669.1"/>
    </source>
</evidence>
<keyword evidence="1" id="KW-0472">Membrane</keyword>
<evidence type="ECO:0000313" key="5">
    <source>
        <dbReference type="Proteomes" id="UP000619976"/>
    </source>
</evidence>
<keyword evidence="1" id="KW-0812">Transmembrane</keyword>
<gene>
    <name evidence="2" type="ORF">BN1804_02194</name>
    <name evidence="3" type="ORF">JFQ69_03130</name>
</gene>
<dbReference type="RefSeq" id="WP_072064066.1">
    <property type="nucleotide sequence ID" value="NZ_CAXOKJ010000001.1"/>
</dbReference>
<keyword evidence="1" id="KW-1133">Transmembrane helix</keyword>
<dbReference type="GeneID" id="83612387"/>
<accession>A0A379EMG8</accession>
<reference evidence="2" key="2">
    <citation type="submission" date="2015-06" db="EMBL/GenBank/DDBJ databases">
        <authorList>
            <person name="Urmite Genomes Urmite Genomes"/>
        </authorList>
    </citation>
    <scope>NUCLEOTIDE SEQUENCE [LARGE SCALE GENOMIC DNA]</scope>
    <source>
        <strain evidence="2">CSUR P1867</strain>
    </source>
</reference>
<evidence type="ECO:0000256" key="1">
    <source>
        <dbReference type="SAM" id="Phobius"/>
    </source>
</evidence>
<dbReference type="EMBL" id="JAEKCB010000001">
    <property type="protein sequence ID" value="MBJ2116669.1"/>
    <property type="molecule type" value="Genomic_DNA"/>
</dbReference>
<evidence type="ECO:0000313" key="4">
    <source>
        <dbReference type="Proteomes" id="UP000183920"/>
    </source>
</evidence>
<dbReference type="Proteomes" id="UP000183920">
    <property type="component" value="Unassembled WGS sequence"/>
</dbReference>
<accession>A0A0G4QB67</accession>
<feature type="transmembrane region" description="Helical" evidence="1">
    <location>
        <begin position="21"/>
        <end position="43"/>
    </location>
</feature>
<dbReference type="Proteomes" id="UP000619976">
    <property type="component" value="Unassembled WGS sequence"/>
</dbReference>